<name>A0A7C4VRC1_9BACT</name>
<reference evidence="1" key="1">
    <citation type="journal article" date="2020" name="mSystems">
        <title>Genome- and Community-Level Interaction Insights into Carbon Utilization and Element Cycling Functions of Hydrothermarchaeota in Hydrothermal Sediment.</title>
        <authorList>
            <person name="Zhou Z."/>
            <person name="Liu Y."/>
            <person name="Xu W."/>
            <person name="Pan J."/>
            <person name="Luo Z.H."/>
            <person name="Li M."/>
        </authorList>
    </citation>
    <scope>NUCLEOTIDE SEQUENCE [LARGE SCALE GENOMIC DNA]</scope>
    <source>
        <strain evidence="1">SpSt-477</strain>
    </source>
</reference>
<dbReference type="InterPro" id="IPR036388">
    <property type="entry name" value="WH-like_DNA-bd_sf"/>
</dbReference>
<dbReference type="AlphaFoldDB" id="A0A7C4VRC1"/>
<dbReference type="CDD" id="cd00090">
    <property type="entry name" value="HTH_ARSR"/>
    <property type="match status" value="1"/>
</dbReference>
<protein>
    <submittedName>
        <fullName evidence="1">MarR family transcriptional regulator</fullName>
    </submittedName>
</protein>
<dbReference type="EMBL" id="DSUH01000282">
    <property type="protein sequence ID" value="HGU33613.1"/>
    <property type="molecule type" value="Genomic_DNA"/>
</dbReference>
<evidence type="ECO:0000313" key="1">
    <source>
        <dbReference type="EMBL" id="HGU33613.1"/>
    </source>
</evidence>
<dbReference type="Pfam" id="PF25212">
    <property type="entry name" value="HVO_A0114"/>
    <property type="match status" value="1"/>
</dbReference>
<dbReference type="Gene3D" id="1.10.10.10">
    <property type="entry name" value="Winged helix-like DNA-binding domain superfamily/Winged helix DNA-binding domain"/>
    <property type="match status" value="1"/>
</dbReference>
<organism evidence="1">
    <name type="scientific">Desulfatirhabdium butyrativorans</name>
    <dbReference type="NCBI Taxonomy" id="340467"/>
    <lineage>
        <taxon>Bacteria</taxon>
        <taxon>Pseudomonadati</taxon>
        <taxon>Thermodesulfobacteriota</taxon>
        <taxon>Desulfobacteria</taxon>
        <taxon>Desulfobacterales</taxon>
        <taxon>Desulfatirhabdiaceae</taxon>
        <taxon>Desulfatirhabdium</taxon>
    </lineage>
</organism>
<sequence>MEEPGEEEKGENTMTTVTIRTGKVDEFFSRAREAALRADRGEPFEGKVTISFEDPDDMLMLLSGGRRRILMEVMKRPQSVQSLADILSRNQSTIAKQIRYLEQKGLLSRKKAPTEENGSEVFVEAIAPRIELVAMLG</sequence>
<dbReference type="GO" id="GO:0006355">
    <property type="term" value="P:regulation of DNA-templated transcription"/>
    <property type="evidence" value="ECO:0007669"/>
    <property type="project" value="UniProtKB-ARBA"/>
</dbReference>
<accession>A0A7C4VRC1</accession>
<proteinExistence type="predicted"/>
<comment type="caution">
    <text evidence="1">The sequence shown here is derived from an EMBL/GenBank/DDBJ whole genome shotgun (WGS) entry which is preliminary data.</text>
</comment>
<dbReference type="InterPro" id="IPR036390">
    <property type="entry name" value="WH_DNA-bd_sf"/>
</dbReference>
<gene>
    <name evidence="1" type="ORF">ENS29_12255</name>
</gene>
<dbReference type="InterPro" id="IPR011991">
    <property type="entry name" value="ArsR-like_HTH"/>
</dbReference>
<dbReference type="SUPFAM" id="SSF46785">
    <property type="entry name" value="Winged helix' DNA-binding domain"/>
    <property type="match status" value="1"/>
</dbReference>